<evidence type="ECO:0000313" key="9">
    <source>
        <dbReference type="Proteomes" id="UP000190951"/>
    </source>
</evidence>
<evidence type="ECO:0000313" key="8">
    <source>
        <dbReference type="EMBL" id="URZ10223.1"/>
    </source>
</evidence>
<name>A0A1S8L9D9_9CLOT</name>
<gene>
    <name evidence="8" type="primary">yicL_1</name>
    <name evidence="8" type="ORF">CROST_009310</name>
</gene>
<organism evidence="8 9">
    <name type="scientific">Clostridium felsineum</name>
    <dbReference type="NCBI Taxonomy" id="36839"/>
    <lineage>
        <taxon>Bacteria</taxon>
        <taxon>Bacillati</taxon>
        <taxon>Bacillota</taxon>
        <taxon>Clostridia</taxon>
        <taxon>Eubacteriales</taxon>
        <taxon>Clostridiaceae</taxon>
        <taxon>Clostridium</taxon>
    </lineage>
</organism>
<evidence type="ECO:0000256" key="6">
    <source>
        <dbReference type="ARBA" id="ARBA00023136"/>
    </source>
</evidence>
<evidence type="ECO:0000256" key="5">
    <source>
        <dbReference type="ARBA" id="ARBA00022989"/>
    </source>
</evidence>
<dbReference type="Gene3D" id="1.10.3730.20">
    <property type="match status" value="1"/>
</dbReference>
<dbReference type="RefSeq" id="WP_077834547.1">
    <property type="nucleotide sequence ID" value="NZ_CP096983.1"/>
</dbReference>
<dbReference type="SUPFAM" id="SSF103481">
    <property type="entry name" value="Multidrug resistance efflux transporter EmrE"/>
    <property type="match status" value="2"/>
</dbReference>
<keyword evidence="9" id="KW-1185">Reference proteome</keyword>
<dbReference type="PANTHER" id="PTHR32322:SF18">
    <property type="entry name" value="S-ADENOSYLMETHIONINE_S-ADENOSYLHOMOCYSTEINE TRANSPORTER"/>
    <property type="match status" value="1"/>
</dbReference>
<evidence type="ECO:0000256" key="1">
    <source>
        <dbReference type="ARBA" id="ARBA00004651"/>
    </source>
</evidence>
<reference evidence="8 9" key="1">
    <citation type="submission" date="2022-04" db="EMBL/GenBank/DDBJ databases">
        <title>Genome sequence of C. roseum typestrain.</title>
        <authorList>
            <person name="Poehlein A."/>
            <person name="Schoch T."/>
            <person name="Duerre P."/>
            <person name="Daniel R."/>
        </authorList>
    </citation>
    <scope>NUCLEOTIDE SEQUENCE [LARGE SCALE GENOMIC DNA]</scope>
    <source>
        <strain evidence="8 9">DSM 7320</strain>
    </source>
</reference>
<dbReference type="Proteomes" id="UP000190951">
    <property type="component" value="Chromosome"/>
</dbReference>
<dbReference type="EMBL" id="CP096983">
    <property type="protein sequence ID" value="URZ10223.1"/>
    <property type="molecule type" value="Genomic_DNA"/>
</dbReference>
<sequence>MKFNSRIKGIVLVILGAMLWGISGTVAQYLFQKKGFSPEWLVVIRLLVSGVILLLVVVVMGKQSIWSIWKNKRDNVSLIFFSILGMLGVQYTYFAAIKNGNAATATILQYSSPIIITCYLAIRSKKIPSLQEIIAILLAMLGTFFIITKGNIHSISISKLALFWGIASAFAAAFYTVQPQSLIKKWGSVLVVGWGMLIGGITFSFIHRPWDCTGSLSITSILAIAFVVIFGTLIAFTCFLESLKYIKPTESSILSSAEPLSAALLSVLWLHEKLELMQWIGTVCIIFTIAILAYAKSKKTIVASEEIVHDKKQLFQ</sequence>
<evidence type="ECO:0000256" key="4">
    <source>
        <dbReference type="ARBA" id="ARBA00022692"/>
    </source>
</evidence>
<accession>A0A1S8L9D9</accession>
<dbReference type="KEGG" id="crw:CROST_009310"/>
<evidence type="ECO:0000259" key="7">
    <source>
        <dbReference type="Pfam" id="PF00892"/>
    </source>
</evidence>
<keyword evidence="4" id="KW-0812">Transmembrane</keyword>
<feature type="domain" description="EamA" evidence="7">
    <location>
        <begin position="160"/>
        <end position="292"/>
    </location>
</feature>
<dbReference type="AlphaFoldDB" id="A0A1S8L9D9"/>
<proteinExistence type="inferred from homology"/>
<keyword evidence="5" id="KW-1133">Transmembrane helix</keyword>
<dbReference type="InterPro" id="IPR000620">
    <property type="entry name" value="EamA_dom"/>
</dbReference>
<protein>
    <submittedName>
        <fullName evidence="8">Inner membrane transporter YicL</fullName>
    </submittedName>
</protein>
<comment type="subcellular location">
    <subcellularLocation>
        <location evidence="1">Cell membrane</location>
        <topology evidence="1">Multi-pass membrane protein</topology>
    </subcellularLocation>
</comment>
<evidence type="ECO:0000256" key="3">
    <source>
        <dbReference type="ARBA" id="ARBA00022475"/>
    </source>
</evidence>
<dbReference type="InterPro" id="IPR037185">
    <property type="entry name" value="EmrE-like"/>
</dbReference>
<comment type="similarity">
    <text evidence="2">Belongs to the EamA transporter family.</text>
</comment>
<keyword evidence="3" id="KW-1003">Cell membrane</keyword>
<keyword evidence="6" id="KW-0472">Membrane</keyword>
<dbReference type="GO" id="GO:0005886">
    <property type="term" value="C:plasma membrane"/>
    <property type="evidence" value="ECO:0007669"/>
    <property type="project" value="UniProtKB-SubCell"/>
</dbReference>
<feature type="domain" description="EamA" evidence="7">
    <location>
        <begin position="8"/>
        <end position="147"/>
    </location>
</feature>
<evidence type="ECO:0000256" key="2">
    <source>
        <dbReference type="ARBA" id="ARBA00007362"/>
    </source>
</evidence>
<dbReference type="InterPro" id="IPR050638">
    <property type="entry name" value="AA-Vitamin_Transporters"/>
</dbReference>
<dbReference type="PANTHER" id="PTHR32322">
    <property type="entry name" value="INNER MEMBRANE TRANSPORTER"/>
    <property type="match status" value="1"/>
</dbReference>
<dbReference type="Pfam" id="PF00892">
    <property type="entry name" value="EamA"/>
    <property type="match status" value="2"/>
</dbReference>
<dbReference type="STRING" id="84029.CROST_15780"/>